<comment type="caution">
    <text evidence="2">The sequence shown here is derived from an EMBL/GenBank/DDBJ whole genome shotgun (WGS) entry which is preliminary data.</text>
</comment>
<accession>A0A401P4I8</accession>
<feature type="region of interest" description="Disordered" evidence="1">
    <location>
        <begin position="1"/>
        <end position="25"/>
    </location>
</feature>
<evidence type="ECO:0000313" key="3">
    <source>
        <dbReference type="Proteomes" id="UP000288216"/>
    </source>
</evidence>
<sequence>EMSGEENLPNPSEEEIDEDEEETITAVAPAVVFQEEELADVTTSPAFQCLDEVSSLLYLYMVLWCFT</sequence>
<reference evidence="2 3" key="1">
    <citation type="journal article" date="2018" name="Nat. Ecol. Evol.">
        <title>Shark genomes provide insights into elasmobranch evolution and the origin of vertebrates.</title>
        <authorList>
            <person name="Hara Y"/>
            <person name="Yamaguchi K"/>
            <person name="Onimaru K"/>
            <person name="Kadota M"/>
            <person name="Koyanagi M"/>
            <person name="Keeley SD"/>
            <person name="Tatsumi K"/>
            <person name="Tanaka K"/>
            <person name="Motone F"/>
            <person name="Kageyama Y"/>
            <person name="Nozu R"/>
            <person name="Adachi N"/>
            <person name="Nishimura O"/>
            <person name="Nakagawa R"/>
            <person name="Tanegashima C"/>
            <person name="Kiyatake I"/>
            <person name="Matsumoto R"/>
            <person name="Murakumo K"/>
            <person name="Nishida K"/>
            <person name="Terakita A"/>
            <person name="Kuratani S"/>
            <person name="Sato K"/>
            <person name="Hyodo S Kuraku.S."/>
        </authorList>
    </citation>
    <scope>NUCLEOTIDE SEQUENCE [LARGE SCALE GENOMIC DNA]</scope>
</reference>
<feature type="compositionally biased region" description="Acidic residues" evidence="1">
    <location>
        <begin position="12"/>
        <end position="23"/>
    </location>
</feature>
<evidence type="ECO:0000256" key="1">
    <source>
        <dbReference type="SAM" id="MobiDB-lite"/>
    </source>
</evidence>
<proteinExistence type="predicted"/>
<feature type="non-terminal residue" evidence="2">
    <location>
        <position position="1"/>
    </location>
</feature>
<dbReference type="Proteomes" id="UP000288216">
    <property type="component" value="Unassembled WGS sequence"/>
</dbReference>
<organism evidence="2 3">
    <name type="scientific">Scyliorhinus torazame</name>
    <name type="common">Cloudy catshark</name>
    <name type="synonym">Catulus torazame</name>
    <dbReference type="NCBI Taxonomy" id="75743"/>
    <lineage>
        <taxon>Eukaryota</taxon>
        <taxon>Metazoa</taxon>
        <taxon>Chordata</taxon>
        <taxon>Craniata</taxon>
        <taxon>Vertebrata</taxon>
        <taxon>Chondrichthyes</taxon>
        <taxon>Elasmobranchii</taxon>
        <taxon>Galeomorphii</taxon>
        <taxon>Galeoidea</taxon>
        <taxon>Carcharhiniformes</taxon>
        <taxon>Scyliorhinidae</taxon>
        <taxon>Scyliorhinus</taxon>
    </lineage>
</organism>
<evidence type="ECO:0000313" key="2">
    <source>
        <dbReference type="EMBL" id="GCB68055.1"/>
    </source>
</evidence>
<name>A0A401P4I8_SCYTO</name>
<protein>
    <submittedName>
        <fullName evidence="2">Uncharacterized protein</fullName>
    </submittedName>
</protein>
<dbReference type="EMBL" id="BFAA01007178">
    <property type="protein sequence ID" value="GCB68055.1"/>
    <property type="molecule type" value="Genomic_DNA"/>
</dbReference>
<gene>
    <name evidence="2" type="ORF">scyTo_0013775</name>
</gene>
<keyword evidence="3" id="KW-1185">Reference proteome</keyword>
<dbReference type="OrthoDB" id="10521605at2759"/>
<dbReference type="AlphaFoldDB" id="A0A401P4I8"/>